<keyword evidence="4" id="KW-1185">Reference proteome</keyword>
<reference evidence="3 4" key="1">
    <citation type="journal article" date="2009" name="Stand. Genomic Sci.">
        <title>Complete genome sequence of Catenulispora acidiphila type strain (ID 139908).</title>
        <authorList>
            <person name="Copeland A."/>
            <person name="Lapidus A."/>
            <person name="Glavina Del Rio T."/>
            <person name="Nolan M."/>
            <person name="Lucas S."/>
            <person name="Chen F."/>
            <person name="Tice H."/>
            <person name="Cheng J.F."/>
            <person name="Bruce D."/>
            <person name="Goodwin L."/>
            <person name="Pitluck S."/>
            <person name="Mikhailova N."/>
            <person name="Pati A."/>
            <person name="Ivanova N."/>
            <person name="Mavromatis K."/>
            <person name="Chen A."/>
            <person name="Palaniappan K."/>
            <person name="Chain P."/>
            <person name="Land M."/>
            <person name="Hauser L."/>
            <person name="Chang Y.J."/>
            <person name="Jeffries C.D."/>
            <person name="Chertkov O."/>
            <person name="Brettin T."/>
            <person name="Detter J.C."/>
            <person name="Han C."/>
            <person name="Ali Z."/>
            <person name="Tindall B.J."/>
            <person name="Goker M."/>
            <person name="Bristow J."/>
            <person name="Eisen J.A."/>
            <person name="Markowitz V."/>
            <person name="Hugenholtz P."/>
            <person name="Kyrpides N.C."/>
            <person name="Klenk H.P."/>
        </authorList>
    </citation>
    <scope>NUCLEOTIDE SEQUENCE [LARGE SCALE GENOMIC DNA]</scope>
    <source>
        <strain evidence="4">DSM 44928 / JCM 14897 / NBRC 102108 / NRRL B-24433 / ID139908</strain>
    </source>
</reference>
<comment type="similarity">
    <text evidence="1">Belongs to the class-IV pyridoxal-phosphate-dependent aminotransferase family.</text>
</comment>
<dbReference type="PANTHER" id="PTHR42743">
    <property type="entry name" value="AMINO-ACID AMINOTRANSFERASE"/>
    <property type="match status" value="1"/>
</dbReference>
<accession>C7PXS0</accession>
<dbReference type="Proteomes" id="UP000000851">
    <property type="component" value="Chromosome"/>
</dbReference>
<dbReference type="InterPro" id="IPR001544">
    <property type="entry name" value="Aminotrans_IV"/>
</dbReference>
<dbReference type="SUPFAM" id="SSF56752">
    <property type="entry name" value="D-aminoacid aminotransferase-like PLP-dependent enzymes"/>
    <property type="match status" value="1"/>
</dbReference>
<dbReference type="InterPro" id="IPR043132">
    <property type="entry name" value="BCAT-like_C"/>
</dbReference>
<feature type="region of interest" description="Disordered" evidence="2">
    <location>
        <begin position="235"/>
        <end position="267"/>
    </location>
</feature>
<dbReference type="OrthoDB" id="4570776at2"/>
<proteinExistence type="inferred from homology"/>
<keyword evidence="3" id="KW-0032">Aminotransferase</keyword>
<dbReference type="GO" id="GO:0046394">
    <property type="term" value="P:carboxylic acid biosynthetic process"/>
    <property type="evidence" value="ECO:0007669"/>
    <property type="project" value="UniProtKB-ARBA"/>
</dbReference>
<protein>
    <submittedName>
        <fullName evidence="3">Aminotransferase class IV</fullName>
    </submittedName>
</protein>
<dbReference type="InParanoid" id="C7PXS0"/>
<dbReference type="HOGENOM" id="CLU_064284_0_0_11"/>
<feature type="compositionally biased region" description="Basic and acidic residues" evidence="2">
    <location>
        <begin position="249"/>
        <end position="259"/>
    </location>
</feature>
<gene>
    <name evidence="3" type="ordered locus">Caci_2606</name>
</gene>
<dbReference type="AlphaFoldDB" id="C7PXS0"/>
<dbReference type="STRING" id="479433.Caci_2606"/>
<sequence length="267" mass="29099">MSAPNQAPAKRFRWDGESLVPAPGDGARPEVIDSWLVADGAWLAPERHAERFADAVHRLHGIDPATSRALVSAAPPLIPTTGTWFPRVEYSPTDGFHLLVRPAPPLGSTVRLWTAPEPDTRLHPTIKGYDLPLLNDLREQAHAAGADEPLLVDAQGHVLEGASTSILWWRDGALCAPPESESVLTSVTRAVLVDLAEAAAIPVRHEQARPRDLDGLEIWAVNALHGIRPIVPWPGSPVLPGPATQAPRWRRELQDKRSINDNAPKQR</sequence>
<name>C7PXS0_CATAD</name>
<keyword evidence="3" id="KW-0808">Transferase</keyword>
<dbReference type="Pfam" id="PF01063">
    <property type="entry name" value="Aminotran_4"/>
    <property type="match status" value="1"/>
</dbReference>
<dbReference type="GO" id="GO:0008483">
    <property type="term" value="F:transaminase activity"/>
    <property type="evidence" value="ECO:0007669"/>
    <property type="project" value="UniProtKB-KW"/>
</dbReference>
<dbReference type="KEGG" id="cai:Caci_2606"/>
<evidence type="ECO:0000256" key="1">
    <source>
        <dbReference type="ARBA" id="ARBA00009320"/>
    </source>
</evidence>
<evidence type="ECO:0000313" key="3">
    <source>
        <dbReference type="EMBL" id="ACU71523.1"/>
    </source>
</evidence>
<evidence type="ECO:0000256" key="2">
    <source>
        <dbReference type="SAM" id="MobiDB-lite"/>
    </source>
</evidence>
<dbReference type="eggNOG" id="COG0115">
    <property type="taxonomic scope" value="Bacteria"/>
</dbReference>
<dbReference type="PANTHER" id="PTHR42743:SF11">
    <property type="entry name" value="AMINODEOXYCHORISMATE LYASE"/>
    <property type="match status" value="1"/>
</dbReference>
<dbReference type="Gene3D" id="3.20.10.10">
    <property type="entry name" value="D-amino Acid Aminotransferase, subunit A, domain 2"/>
    <property type="match status" value="1"/>
</dbReference>
<organism evidence="3 4">
    <name type="scientific">Catenulispora acidiphila (strain DSM 44928 / JCM 14897 / NBRC 102108 / NRRL B-24433 / ID139908)</name>
    <dbReference type="NCBI Taxonomy" id="479433"/>
    <lineage>
        <taxon>Bacteria</taxon>
        <taxon>Bacillati</taxon>
        <taxon>Actinomycetota</taxon>
        <taxon>Actinomycetes</taxon>
        <taxon>Catenulisporales</taxon>
        <taxon>Catenulisporaceae</taxon>
        <taxon>Catenulispora</taxon>
    </lineage>
</organism>
<dbReference type="InterPro" id="IPR050571">
    <property type="entry name" value="Class-IV_PLP-Dep_Aminotrnsfr"/>
</dbReference>
<dbReference type="RefSeq" id="WP_012786816.1">
    <property type="nucleotide sequence ID" value="NC_013131.1"/>
</dbReference>
<dbReference type="EMBL" id="CP001700">
    <property type="protein sequence ID" value="ACU71523.1"/>
    <property type="molecule type" value="Genomic_DNA"/>
</dbReference>
<evidence type="ECO:0000313" key="4">
    <source>
        <dbReference type="Proteomes" id="UP000000851"/>
    </source>
</evidence>
<dbReference type="InterPro" id="IPR036038">
    <property type="entry name" value="Aminotransferase-like"/>
</dbReference>